<dbReference type="Proteomes" id="UP000680038">
    <property type="component" value="Unassembled WGS sequence"/>
</dbReference>
<organism evidence="1 2">
    <name type="scientific">Dyadobacter helix</name>
    <dbReference type="NCBI Taxonomy" id="2822344"/>
    <lineage>
        <taxon>Bacteria</taxon>
        <taxon>Pseudomonadati</taxon>
        <taxon>Bacteroidota</taxon>
        <taxon>Cytophagia</taxon>
        <taxon>Cytophagales</taxon>
        <taxon>Spirosomataceae</taxon>
        <taxon>Dyadobacter</taxon>
    </lineage>
</organism>
<accession>A0A916JDP8</accession>
<sequence length="153" mass="17848">MARSFVWMVLSEWVLNNSIMKSSPPVRFQLPIFHWLFLLFLASGISDFQKTAKQVFRIESVSQGARGLEQPTQPVRYTGFYNFHFHSRNKFTLAQILRQLAAVLSICVKIILKAQLLIISRLAHHTLLHFRNCYLSFVLPQHTPAFIYRSEHC</sequence>
<keyword evidence="2" id="KW-1185">Reference proteome</keyword>
<gene>
    <name evidence="1" type="ORF">DYBT9275_03554</name>
</gene>
<name>A0A916JDP8_9BACT</name>
<comment type="caution">
    <text evidence="1">The sequence shown here is derived from an EMBL/GenBank/DDBJ whole genome shotgun (WGS) entry which is preliminary data.</text>
</comment>
<evidence type="ECO:0000313" key="2">
    <source>
        <dbReference type="Proteomes" id="UP000680038"/>
    </source>
</evidence>
<evidence type="ECO:0000313" key="1">
    <source>
        <dbReference type="EMBL" id="CAG5005281.1"/>
    </source>
</evidence>
<dbReference type="EMBL" id="CAJRAF010000002">
    <property type="protein sequence ID" value="CAG5005281.1"/>
    <property type="molecule type" value="Genomic_DNA"/>
</dbReference>
<dbReference type="AlphaFoldDB" id="A0A916JDP8"/>
<proteinExistence type="predicted"/>
<reference evidence="1" key="1">
    <citation type="submission" date="2021-04" db="EMBL/GenBank/DDBJ databases">
        <authorList>
            <person name="Rodrigo-Torres L."/>
            <person name="Arahal R. D."/>
            <person name="Lucena T."/>
        </authorList>
    </citation>
    <scope>NUCLEOTIDE SEQUENCE</scope>
    <source>
        <strain evidence="1">CECT 9275</strain>
    </source>
</reference>
<protein>
    <submittedName>
        <fullName evidence="1">Uncharacterized protein</fullName>
    </submittedName>
</protein>